<dbReference type="AlphaFoldDB" id="A0A419SUR7"/>
<feature type="domain" description="Helix-turn-helix type 11" evidence="1">
    <location>
        <begin position="8"/>
        <end position="59"/>
    </location>
</feature>
<evidence type="ECO:0000313" key="3">
    <source>
        <dbReference type="EMBL" id="RKD28963.1"/>
    </source>
</evidence>
<name>A0A419SUR7_9FIRM</name>
<organism evidence="3 4">
    <name type="scientific">Lacrimispora algidixylanolytica</name>
    <dbReference type="NCBI Taxonomy" id="94868"/>
    <lineage>
        <taxon>Bacteria</taxon>
        <taxon>Bacillati</taxon>
        <taxon>Bacillota</taxon>
        <taxon>Clostridia</taxon>
        <taxon>Lachnospirales</taxon>
        <taxon>Lachnospiraceae</taxon>
        <taxon>Lacrimispora</taxon>
    </lineage>
</organism>
<dbReference type="InterPro" id="IPR036390">
    <property type="entry name" value="WH_DNA-bd_sf"/>
</dbReference>
<gene>
    <name evidence="3" type="ORF">BET01_09200</name>
</gene>
<evidence type="ECO:0000259" key="1">
    <source>
        <dbReference type="Pfam" id="PF08279"/>
    </source>
</evidence>
<protein>
    <submittedName>
        <fullName evidence="3">Transcriptional regulator</fullName>
    </submittedName>
</protein>
<dbReference type="InterPro" id="IPR051534">
    <property type="entry name" value="CBASS_pafABC_assoc_protein"/>
</dbReference>
<dbReference type="Gene3D" id="1.10.10.10">
    <property type="entry name" value="Winged helix-like DNA-binding domain superfamily/Winged helix DNA-binding domain"/>
    <property type="match status" value="1"/>
</dbReference>
<dbReference type="RefSeq" id="WP_120198407.1">
    <property type="nucleotide sequence ID" value="NZ_MCIA01000033.1"/>
</dbReference>
<keyword evidence="4" id="KW-1185">Reference proteome</keyword>
<dbReference type="OrthoDB" id="9815009at2"/>
<dbReference type="Proteomes" id="UP000284277">
    <property type="component" value="Unassembled WGS sequence"/>
</dbReference>
<reference evidence="3 4" key="1">
    <citation type="submission" date="2016-08" db="EMBL/GenBank/DDBJ databases">
        <title>A new outlook on sporulation: Clostridium algidixylanolyticum.</title>
        <authorList>
            <person name="Poppleton D.I."/>
            <person name="Gribaldo S."/>
        </authorList>
    </citation>
    <scope>NUCLEOTIDE SEQUENCE [LARGE SCALE GENOMIC DNA]</scope>
    <source>
        <strain evidence="3 4">SPL73</strain>
    </source>
</reference>
<dbReference type="Pfam" id="PF08279">
    <property type="entry name" value="HTH_11"/>
    <property type="match status" value="1"/>
</dbReference>
<dbReference type="SUPFAM" id="SSF46785">
    <property type="entry name" value="Winged helix' DNA-binding domain"/>
    <property type="match status" value="1"/>
</dbReference>
<dbReference type="PROSITE" id="PS52050">
    <property type="entry name" value="WYL"/>
    <property type="match status" value="1"/>
</dbReference>
<dbReference type="Pfam" id="PF13280">
    <property type="entry name" value="WYL"/>
    <property type="match status" value="1"/>
</dbReference>
<dbReference type="EMBL" id="MCIA01000033">
    <property type="protein sequence ID" value="RKD28963.1"/>
    <property type="molecule type" value="Genomic_DNA"/>
</dbReference>
<accession>A0A419SUR7</accession>
<dbReference type="InterPro" id="IPR036388">
    <property type="entry name" value="WH-like_DNA-bd_sf"/>
</dbReference>
<evidence type="ECO:0000313" key="4">
    <source>
        <dbReference type="Proteomes" id="UP000284277"/>
    </source>
</evidence>
<feature type="domain" description="WYL" evidence="2">
    <location>
        <begin position="139"/>
        <end position="204"/>
    </location>
</feature>
<sequence length="311" mass="36895">MNKTERLSDMTMFLKDKSTFRLKDIMERFEISRSTALRDVQSLERMGLPIYSKQGRNGYYGILKNRLLSPILFTMDEVFALYFSMLTLEAYESTPFHLSLNQLKVKFETCISSDNITLLHRMEQVFRLGSIKHYNHCHFLKDILQYAIEEKVCEVVYRKNNQEHRYVVQFFDITSAYGQWYATGYNFKTNESRVFRCDKIIDMEESHLYQAKPLEEFQRKADHLYKKSGATDFEVAISNEGADLFYKEHYPSMELFLEHGQYFIRGFYNPGEETFIAHYFMSYGENIQSIKPDSLKKVLSERLKALIKHLN</sequence>
<dbReference type="InterPro" id="IPR026881">
    <property type="entry name" value="WYL_dom"/>
</dbReference>
<proteinExistence type="predicted"/>
<comment type="caution">
    <text evidence="3">The sequence shown here is derived from an EMBL/GenBank/DDBJ whole genome shotgun (WGS) entry which is preliminary data.</text>
</comment>
<evidence type="ECO:0000259" key="2">
    <source>
        <dbReference type="Pfam" id="PF13280"/>
    </source>
</evidence>
<dbReference type="PANTHER" id="PTHR34580">
    <property type="match status" value="1"/>
</dbReference>
<dbReference type="InterPro" id="IPR013196">
    <property type="entry name" value="HTH_11"/>
</dbReference>
<dbReference type="PANTHER" id="PTHR34580:SF9">
    <property type="entry name" value="SLL5097 PROTEIN"/>
    <property type="match status" value="1"/>
</dbReference>